<reference evidence="4 5" key="1">
    <citation type="submission" date="2007-01" db="EMBL/GenBank/DDBJ databases">
        <authorList>
            <person name="Haygood M."/>
            <person name="Podell S."/>
            <person name="Anderson C."/>
            <person name="Hopkinson B."/>
            <person name="Roe K."/>
            <person name="Barbeau K."/>
            <person name="Gaasterland T."/>
            <person name="Ferriera S."/>
            <person name="Johnson J."/>
            <person name="Kravitz S."/>
            <person name="Beeson K."/>
            <person name="Sutton G."/>
            <person name="Rogers Y.-H."/>
            <person name="Friedman R."/>
            <person name="Frazier M."/>
            <person name="Venter J.C."/>
        </authorList>
    </citation>
    <scope>NUCLEOTIDE SEQUENCE [LARGE SCALE GENOMIC DNA]</scope>
    <source>
        <strain evidence="4 5">ATCC 23134</strain>
    </source>
</reference>
<dbReference type="ESTHER" id="9sphi-a1zib4">
    <property type="family name" value="BD-FAE"/>
</dbReference>
<dbReference type="Proteomes" id="UP000004095">
    <property type="component" value="Unassembled WGS sequence"/>
</dbReference>
<dbReference type="Pfam" id="PF18962">
    <property type="entry name" value="Por_Secre_tail"/>
    <property type="match status" value="1"/>
</dbReference>
<dbReference type="SUPFAM" id="SSF53474">
    <property type="entry name" value="alpha/beta-Hydrolases"/>
    <property type="match status" value="1"/>
</dbReference>
<dbReference type="AlphaFoldDB" id="A1ZIB4"/>
<dbReference type="Pfam" id="PF20434">
    <property type="entry name" value="BD-FAE"/>
    <property type="match status" value="1"/>
</dbReference>
<gene>
    <name evidence="4" type="ORF">M23134_05654</name>
</gene>
<dbReference type="EMBL" id="AAWS01000009">
    <property type="protein sequence ID" value="EAY29782.1"/>
    <property type="molecule type" value="Genomic_DNA"/>
</dbReference>
<protein>
    <submittedName>
        <fullName evidence="4">Uncharacterized protein</fullName>
    </submittedName>
</protein>
<dbReference type="eggNOG" id="COG2272">
    <property type="taxonomic scope" value="Bacteria"/>
</dbReference>
<accession>A1ZIB4</accession>
<evidence type="ECO:0000313" key="4">
    <source>
        <dbReference type="EMBL" id="EAY29782.1"/>
    </source>
</evidence>
<comment type="caution">
    <text evidence="4">The sequence shown here is derived from an EMBL/GenBank/DDBJ whole genome shotgun (WGS) entry which is preliminary data.</text>
</comment>
<name>A1ZIB4_MICM2</name>
<dbReference type="Gene3D" id="3.40.50.1820">
    <property type="entry name" value="alpha/beta hydrolase"/>
    <property type="match status" value="1"/>
</dbReference>
<dbReference type="InterPro" id="IPR029058">
    <property type="entry name" value="AB_hydrolase_fold"/>
</dbReference>
<proteinExistence type="predicted"/>
<dbReference type="InterPro" id="IPR013783">
    <property type="entry name" value="Ig-like_fold"/>
</dbReference>
<feature type="domain" description="BD-FAE-like" evidence="3">
    <location>
        <begin position="103"/>
        <end position="308"/>
    </location>
</feature>
<dbReference type="InterPro" id="IPR050300">
    <property type="entry name" value="GDXG_lipolytic_enzyme"/>
</dbReference>
<keyword evidence="1" id="KW-0378">Hydrolase</keyword>
<evidence type="ECO:0000259" key="3">
    <source>
        <dbReference type="Pfam" id="PF20434"/>
    </source>
</evidence>
<keyword evidence="5" id="KW-1185">Reference proteome</keyword>
<dbReference type="GO" id="GO:0016787">
    <property type="term" value="F:hydrolase activity"/>
    <property type="evidence" value="ECO:0007669"/>
    <property type="project" value="UniProtKB-KW"/>
</dbReference>
<dbReference type="PANTHER" id="PTHR48081">
    <property type="entry name" value="AB HYDROLASE SUPERFAMILY PROTEIN C4A8.06C"/>
    <property type="match status" value="1"/>
</dbReference>
<evidence type="ECO:0000256" key="1">
    <source>
        <dbReference type="ARBA" id="ARBA00022801"/>
    </source>
</evidence>
<evidence type="ECO:0000259" key="2">
    <source>
        <dbReference type="Pfam" id="PF18962"/>
    </source>
</evidence>
<dbReference type="Gene3D" id="2.60.40.10">
    <property type="entry name" value="Immunoglobulins"/>
    <property type="match status" value="1"/>
</dbReference>
<dbReference type="InterPro" id="IPR026444">
    <property type="entry name" value="Secre_tail"/>
</dbReference>
<dbReference type="InterPro" id="IPR049492">
    <property type="entry name" value="BD-FAE-like_dom"/>
</dbReference>
<dbReference type="NCBIfam" id="TIGR04183">
    <property type="entry name" value="Por_Secre_tail"/>
    <property type="match status" value="1"/>
</dbReference>
<feature type="domain" description="Secretion system C-terminal sorting" evidence="2">
    <location>
        <begin position="480"/>
        <end position="549"/>
    </location>
</feature>
<sequence length="555" mass="62109">MLSCTVQRITIYYTTNVILHLNYLHKMKKLTTLLSLVLLFTSTVWSQQRYIDEVFDNISETQNVRFSTQVPQPKRGGGWYESIAAGVPINAKEHETSNRDLHMDIFQPFGDNNVKRPVFIVCFGGGFVIGNRKFGDIRELAIRMAKRGYVTAAIDYRLGVNMFDEGASLRGVYRAIQDGRSAVRYFRANAERLGVDPNQIFIGGHSAGAFISLQNAYLDRDVERPASTRKSSYRWGAWLVERTYNLPDQGCLDCAGDNKHVNGKANAVVSLAGGLGFLEHVEGENDVPSIMFHSKNDIIVNYDKGQPFQNFSFLIAGFDLPEAFGSNLVQNRANSVNAPNKFYSYDKRGHDLHVDGLLNSALGRKKLHSDIVPRIAQYLYDARLRPAGFGVSGATVVRLSATNTQTYTADVAKDAQVQWQVEGGKIVKQTGNQVTISWNIPGEHTLSAVPYNTNGAKGNAVKVPVLVMDNLQELKADLQMYPNPSARVLKIKLNEEDINEVKAIVYNERGQTVYHGSLQKQGAQFNLNVLKLPLGKYYIRIQNGERMLHKTFLKY</sequence>
<organism evidence="4 5">
    <name type="scientific">Microscilla marina ATCC 23134</name>
    <dbReference type="NCBI Taxonomy" id="313606"/>
    <lineage>
        <taxon>Bacteria</taxon>
        <taxon>Pseudomonadati</taxon>
        <taxon>Bacteroidota</taxon>
        <taxon>Cytophagia</taxon>
        <taxon>Cytophagales</taxon>
        <taxon>Microscillaceae</taxon>
        <taxon>Microscilla</taxon>
    </lineage>
</organism>
<evidence type="ECO:0000313" key="5">
    <source>
        <dbReference type="Proteomes" id="UP000004095"/>
    </source>
</evidence>